<evidence type="ECO:0000256" key="1">
    <source>
        <dbReference type="ARBA" id="ARBA00004123"/>
    </source>
</evidence>
<keyword evidence="4" id="KW-0804">Transcription</keyword>
<feature type="region of interest" description="Disordered" evidence="6">
    <location>
        <begin position="713"/>
        <end position="774"/>
    </location>
</feature>
<dbReference type="AlphaFoldDB" id="A0A2S7YEH9"/>
<evidence type="ECO:0000256" key="5">
    <source>
        <dbReference type="ARBA" id="ARBA00023242"/>
    </source>
</evidence>
<dbReference type="CDD" id="cd12148">
    <property type="entry name" value="fungal_TF_MHR"/>
    <property type="match status" value="1"/>
</dbReference>
<dbReference type="PROSITE" id="PS00463">
    <property type="entry name" value="ZN2_CY6_FUNGAL_1"/>
    <property type="match status" value="1"/>
</dbReference>
<accession>A0A2S7YEH9</accession>
<organism evidence="8 9">
    <name type="scientific">Beauveria bassiana</name>
    <name type="common">White muscardine disease fungus</name>
    <name type="synonym">Tritirachium shiotae</name>
    <dbReference type="NCBI Taxonomy" id="176275"/>
    <lineage>
        <taxon>Eukaryota</taxon>
        <taxon>Fungi</taxon>
        <taxon>Dikarya</taxon>
        <taxon>Ascomycota</taxon>
        <taxon>Pezizomycotina</taxon>
        <taxon>Sordariomycetes</taxon>
        <taxon>Hypocreomycetidae</taxon>
        <taxon>Hypocreales</taxon>
        <taxon>Cordycipitaceae</taxon>
        <taxon>Beauveria</taxon>
    </lineage>
</organism>
<evidence type="ECO:0000313" key="8">
    <source>
        <dbReference type="EMBL" id="PQK14591.1"/>
    </source>
</evidence>
<protein>
    <recommendedName>
        <fullName evidence="7">Zn(2)-C6 fungal-type domain-containing protein</fullName>
    </recommendedName>
</protein>
<dbReference type="GO" id="GO:0008270">
    <property type="term" value="F:zinc ion binding"/>
    <property type="evidence" value="ECO:0007669"/>
    <property type="project" value="InterPro"/>
</dbReference>
<dbReference type="CDD" id="cd00067">
    <property type="entry name" value="GAL4"/>
    <property type="match status" value="1"/>
</dbReference>
<dbReference type="GO" id="GO:0003677">
    <property type="term" value="F:DNA binding"/>
    <property type="evidence" value="ECO:0007669"/>
    <property type="project" value="InterPro"/>
</dbReference>
<proteinExistence type="predicted"/>
<dbReference type="Proteomes" id="UP000237441">
    <property type="component" value="Unassembled WGS sequence"/>
</dbReference>
<evidence type="ECO:0000313" key="9">
    <source>
        <dbReference type="Proteomes" id="UP000237441"/>
    </source>
</evidence>
<keyword evidence="2" id="KW-0479">Metal-binding</keyword>
<dbReference type="SMART" id="SM00906">
    <property type="entry name" value="Fungal_trans"/>
    <property type="match status" value="1"/>
</dbReference>
<dbReference type="OrthoDB" id="4456959at2759"/>
<reference evidence="8 9" key="1">
    <citation type="submission" date="2016-07" db="EMBL/GenBank/DDBJ databases">
        <title>Comparative genomics of the entomopathogenic fungus Beauveria bassiana.</title>
        <authorList>
            <person name="Valero Jimenez C.A."/>
            <person name="Zwaan B.J."/>
            <person name="Van Kan J.A."/>
            <person name="Takken W."/>
            <person name="Debets A.J."/>
            <person name="Schoustra S.E."/>
            <person name="Koenraadt C.J."/>
        </authorList>
    </citation>
    <scope>NUCLEOTIDE SEQUENCE [LARGE SCALE GENOMIC DNA]</scope>
    <source>
        <strain evidence="8 9">ARSEF 8028</strain>
    </source>
</reference>
<dbReference type="Pfam" id="PF00172">
    <property type="entry name" value="Zn_clus"/>
    <property type="match status" value="1"/>
</dbReference>
<dbReference type="InterPro" id="IPR001138">
    <property type="entry name" value="Zn2Cys6_DnaBD"/>
</dbReference>
<feature type="compositionally biased region" description="Polar residues" evidence="6">
    <location>
        <begin position="713"/>
        <end position="723"/>
    </location>
</feature>
<sequence>MSVSIDIDAHVGEADWEEVPQSQGMPGAASDETPACQLCRKKKAKCSRQRPCSQCLKSGADCVYEDKRSKGGVKIGVIERLSQRIDTIENMFLGQSVLMQQLIKSRNTTKASSFLQSFTSTDFATSTEKVKQALLDVVASTQEADACDVVETSELFPSKRKRAYKEDLNVSDDCTPKRICVSTSTVNATPQLAPVETILEVYFKLIHPWIPVLHPATFLRRAREADRPPGIVLVLKAITAMALPYAGVSAETCHSEDLDNHLSQLRQNVVISAIESSSKEAIQALILVTFDTIKRGLSRSPWSLVSVICRKIEGLQLNAEEKRENHHLAAFFSQPTEPLDPPTAWVEVEERRRVFWGAFLLDRFCSIATGSSPNISSKSIQRRLPCDGCMWELDQCVETSFFKIHEQSQDDLDAIADTEDAPFPPVYNDSQGPTGIGGLAYTIEATESLYLVSRFHERHPLEPDSASQLSGWLHKFRQLDSRLLQWELCLTHRWREVRVVDGYIDPNLTIAHMTHNAAIITLHSRLACPPRQARAWLSSLVSGASKEACVMAAMKIDRIARRFLEASSGIPPHQFVLCMYIAGKVLLQWNTTRVSETATSLVALLLEVSSRISVFKEGQMQNLNAEDPAMRLRKALIAQKESTEEIGVRNVAPAIVPGTVSTAPNEQPLMNMVDFSTVLHPFSTSPSSGGNVFGINFLDQESPLEFDRGLLTSGQPVLENSGTQDDRLEEGAAGPTAEDETDFDFMAELRKLESRARAQERRQQRGQAEQSLSK</sequence>
<dbReference type="Pfam" id="PF04082">
    <property type="entry name" value="Fungal_trans"/>
    <property type="match status" value="1"/>
</dbReference>
<dbReference type="SUPFAM" id="SSF57701">
    <property type="entry name" value="Zn2/Cys6 DNA-binding domain"/>
    <property type="match status" value="1"/>
</dbReference>
<comment type="caution">
    <text evidence="8">The sequence shown here is derived from an EMBL/GenBank/DDBJ whole genome shotgun (WGS) entry which is preliminary data.</text>
</comment>
<dbReference type="Gene3D" id="4.10.240.10">
    <property type="entry name" value="Zn(2)-C6 fungal-type DNA-binding domain"/>
    <property type="match status" value="1"/>
</dbReference>
<evidence type="ECO:0000259" key="7">
    <source>
        <dbReference type="PROSITE" id="PS50048"/>
    </source>
</evidence>
<feature type="compositionally biased region" description="Basic and acidic residues" evidence="6">
    <location>
        <begin position="747"/>
        <end position="763"/>
    </location>
</feature>
<dbReference type="PANTHER" id="PTHR47338">
    <property type="entry name" value="ZN(II)2CYS6 TRANSCRIPTION FACTOR (EUROFUNG)-RELATED"/>
    <property type="match status" value="1"/>
</dbReference>
<evidence type="ECO:0000256" key="6">
    <source>
        <dbReference type="SAM" id="MobiDB-lite"/>
    </source>
</evidence>
<gene>
    <name evidence="8" type="ORF">BB8028_0005g01220</name>
</gene>
<dbReference type="GO" id="GO:0006351">
    <property type="term" value="P:DNA-templated transcription"/>
    <property type="evidence" value="ECO:0007669"/>
    <property type="project" value="InterPro"/>
</dbReference>
<keyword evidence="3" id="KW-0805">Transcription regulation</keyword>
<dbReference type="PROSITE" id="PS50048">
    <property type="entry name" value="ZN2_CY6_FUNGAL_2"/>
    <property type="match status" value="1"/>
</dbReference>
<dbReference type="SMART" id="SM00066">
    <property type="entry name" value="GAL4"/>
    <property type="match status" value="1"/>
</dbReference>
<feature type="domain" description="Zn(2)-C6 fungal-type" evidence="7">
    <location>
        <begin position="35"/>
        <end position="64"/>
    </location>
</feature>
<dbReference type="InterPro" id="IPR007219">
    <property type="entry name" value="XnlR_reg_dom"/>
</dbReference>
<dbReference type="GO" id="GO:0005634">
    <property type="term" value="C:nucleus"/>
    <property type="evidence" value="ECO:0007669"/>
    <property type="project" value="UniProtKB-SubCell"/>
</dbReference>
<dbReference type="GO" id="GO:0000981">
    <property type="term" value="F:DNA-binding transcription factor activity, RNA polymerase II-specific"/>
    <property type="evidence" value="ECO:0007669"/>
    <property type="project" value="InterPro"/>
</dbReference>
<evidence type="ECO:0000256" key="3">
    <source>
        <dbReference type="ARBA" id="ARBA00023015"/>
    </source>
</evidence>
<name>A0A2S7YEH9_BEABA</name>
<dbReference type="InterPro" id="IPR036864">
    <property type="entry name" value="Zn2-C6_fun-type_DNA-bd_sf"/>
</dbReference>
<evidence type="ECO:0000256" key="2">
    <source>
        <dbReference type="ARBA" id="ARBA00022723"/>
    </source>
</evidence>
<evidence type="ECO:0000256" key="4">
    <source>
        <dbReference type="ARBA" id="ARBA00023163"/>
    </source>
</evidence>
<keyword evidence="5" id="KW-0539">Nucleus</keyword>
<dbReference type="EMBL" id="JRHA01000005">
    <property type="protein sequence ID" value="PQK14591.1"/>
    <property type="molecule type" value="Genomic_DNA"/>
</dbReference>
<dbReference type="PANTHER" id="PTHR47338:SF23">
    <property type="entry name" value="ZN(II)2CYS6 TRANSCRIPTION FACTOR (EUROFUNG)"/>
    <property type="match status" value="1"/>
</dbReference>
<dbReference type="InterPro" id="IPR050815">
    <property type="entry name" value="TF_fung"/>
</dbReference>
<comment type="subcellular location">
    <subcellularLocation>
        <location evidence="1">Nucleus</location>
    </subcellularLocation>
</comment>
<feature type="compositionally biased region" description="Low complexity" evidence="6">
    <location>
        <begin position="765"/>
        <end position="774"/>
    </location>
</feature>